<evidence type="ECO:0000313" key="3">
    <source>
        <dbReference type="Proteomes" id="UP001304243"/>
    </source>
</evidence>
<dbReference type="GeneID" id="89944598"/>
<dbReference type="Proteomes" id="UP001304243">
    <property type="component" value="Unassembled WGS sequence"/>
</dbReference>
<name>A0AAN7DHN5_9FUNG</name>
<dbReference type="EMBL" id="JASEJX010000014">
    <property type="protein sequence ID" value="KAK4516130.1"/>
    <property type="molecule type" value="Genomic_DNA"/>
</dbReference>
<reference evidence="1 3" key="1">
    <citation type="submission" date="2022-11" db="EMBL/GenBank/DDBJ databases">
        <title>Mucor velutinosus strain NIH1002 WGS.</title>
        <authorList>
            <person name="Subramanian P."/>
            <person name="Mullikin J.C."/>
            <person name="Segre J.A."/>
            <person name="Zelazny A.M."/>
        </authorList>
    </citation>
    <scope>NUCLEOTIDE SEQUENCE [LARGE SCALE GENOMIC DNA]</scope>
    <source>
        <strain evidence="1 3">NIH1002</strain>
    </source>
</reference>
<dbReference type="RefSeq" id="XP_064684222.1">
    <property type="nucleotide sequence ID" value="XM_064820302.1"/>
</dbReference>
<keyword evidence="3" id="KW-1185">Reference proteome</keyword>
<comment type="caution">
    <text evidence="1">The sequence shown here is derived from an EMBL/GenBank/DDBJ whole genome shotgun (WGS) entry which is preliminary data.</text>
</comment>
<evidence type="ECO:0000313" key="2">
    <source>
        <dbReference type="EMBL" id="KAK4517556.1"/>
    </source>
</evidence>
<dbReference type="AlphaFoldDB" id="A0AAN7DHN5"/>
<sequence>MNNNNNNNNNAASIDFTARLLQEMMAMRSEISQQGVQLNVLNDGFRQQFMSPLEDAGSDLATRSILDPTYRSQVLSNSNRRGPRVIEANPTGRARASPVERYNAMLQHLHKLCNGASVPDLTPGQLKSRREKLHRTAKRVLEAILVMHPNISHWNALDHVQDEQVYYSLALEEQALQRDNLMICLCKKQWCARLLLSQAFKANRASRNRAAAADAAADAAANVANAANAAANVSLQENEARSHLLETESAIVGDSDIAQLAQTAGVGNAEDDDNLSTTSNM</sequence>
<accession>A0AAN7DHN5</accession>
<organism evidence="1 3">
    <name type="scientific">Mucor velutinosus</name>
    <dbReference type="NCBI Taxonomy" id="708070"/>
    <lineage>
        <taxon>Eukaryota</taxon>
        <taxon>Fungi</taxon>
        <taxon>Fungi incertae sedis</taxon>
        <taxon>Mucoromycota</taxon>
        <taxon>Mucoromycotina</taxon>
        <taxon>Mucoromycetes</taxon>
        <taxon>Mucorales</taxon>
        <taxon>Mucorineae</taxon>
        <taxon>Mucoraceae</taxon>
        <taxon>Mucor</taxon>
    </lineage>
</organism>
<proteinExistence type="predicted"/>
<dbReference type="EMBL" id="JASEJX010000013">
    <property type="protein sequence ID" value="KAK4517556.1"/>
    <property type="molecule type" value="Genomic_DNA"/>
</dbReference>
<protein>
    <submittedName>
        <fullName evidence="1">Usp domain-containing protein</fullName>
    </submittedName>
</protein>
<evidence type="ECO:0000313" key="1">
    <source>
        <dbReference type="EMBL" id="KAK4516130.1"/>
    </source>
</evidence>
<gene>
    <name evidence="2" type="ORF">ATC70_000896</name>
    <name evidence="1" type="ORF">ATC70_011095</name>
</gene>